<feature type="coiled-coil region" evidence="1">
    <location>
        <begin position="177"/>
        <end position="310"/>
    </location>
</feature>
<proteinExistence type="predicted"/>
<protein>
    <submittedName>
        <fullName evidence="2">Uncharacterized protein</fullName>
    </submittedName>
</protein>
<feature type="coiled-coil region" evidence="1">
    <location>
        <begin position="7"/>
        <end position="140"/>
    </location>
</feature>
<keyword evidence="1" id="KW-0175">Coiled coil</keyword>
<dbReference type="AlphaFoldDB" id="A0A8J8NEC9"/>
<dbReference type="OrthoDB" id="6127627at2759"/>
<dbReference type="EMBL" id="RRYP01019361">
    <property type="protein sequence ID" value="TNV73273.1"/>
    <property type="molecule type" value="Genomic_DNA"/>
</dbReference>
<reference evidence="2" key="1">
    <citation type="submission" date="2019-06" db="EMBL/GenBank/DDBJ databases">
        <authorList>
            <person name="Zheng W."/>
        </authorList>
    </citation>
    <scope>NUCLEOTIDE SEQUENCE</scope>
    <source>
        <strain evidence="2">QDHG01</strain>
    </source>
</reference>
<comment type="caution">
    <text evidence="2">The sequence shown here is derived from an EMBL/GenBank/DDBJ whole genome shotgun (WGS) entry which is preliminary data.</text>
</comment>
<keyword evidence="3" id="KW-1185">Reference proteome</keyword>
<evidence type="ECO:0000313" key="2">
    <source>
        <dbReference type="EMBL" id="TNV73273.1"/>
    </source>
</evidence>
<organism evidence="2 3">
    <name type="scientific">Halteria grandinella</name>
    <dbReference type="NCBI Taxonomy" id="5974"/>
    <lineage>
        <taxon>Eukaryota</taxon>
        <taxon>Sar</taxon>
        <taxon>Alveolata</taxon>
        <taxon>Ciliophora</taxon>
        <taxon>Intramacronucleata</taxon>
        <taxon>Spirotrichea</taxon>
        <taxon>Stichotrichia</taxon>
        <taxon>Sporadotrichida</taxon>
        <taxon>Halteriidae</taxon>
        <taxon>Halteria</taxon>
    </lineage>
</organism>
<sequence length="333" mass="39662">MTLALQKRGLQTELKKQKENADQIRRQFAKSEAAQKDQYEKQLKVQEEAIKQLEKTIKTLNKEFLRYQEDNKAKDAELAKQKVENARFIAENTQQQADNDQLKQDNTNLKIDNTSLKSEVTQLNEKNINQEVQITLLKKQLDESARLYQLERESMQVAASDLNTLKLKLQAEYKIELEKLMSAQDQKNLMIKELQDQIQTLTSNNKEYKLYVAQMKKSEQQFFQSIMIEQEMKRQINIYINEVQKEQRKQDSEEQIRLILQIRQLEKKLDEFHKDYQELLHQFETSQQKLKVETDENQRLRIELENAQQGFLTRAIRSCFSQSTVNRRDEQIL</sequence>
<evidence type="ECO:0000313" key="3">
    <source>
        <dbReference type="Proteomes" id="UP000785679"/>
    </source>
</evidence>
<accession>A0A8J8NEC9</accession>
<dbReference type="Proteomes" id="UP000785679">
    <property type="component" value="Unassembled WGS sequence"/>
</dbReference>
<evidence type="ECO:0000256" key="1">
    <source>
        <dbReference type="SAM" id="Coils"/>
    </source>
</evidence>
<dbReference type="Gene3D" id="1.20.5.170">
    <property type="match status" value="1"/>
</dbReference>
<name>A0A8J8NEC9_HALGN</name>
<gene>
    <name evidence="2" type="ORF">FGO68_gene5208</name>
</gene>